<accession>A0ACC0PTT8</accession>
<name>A0ACC0PTT8_RHOML</name>
<keyword evidence="2" id="KW-1185">Reference proteome</keyword>
<comment type="caution">
    <text evidence="1">The sequence shown here is derived from an EMBL/GenBank/DDBJ whole genome shotgun (WGS) entry which is preliminary data.</text>
</comment>
<dbReference type="Proteomes" id="UP001062846">
    <property type="component" value="Chromosome 2"/>
</dbReference>
<gene>
    <name evidence="1" type="ORF">RHMOL_Rhmol02G0203200</name>
</gene>
<sequence length="305" mass="34882">MEGQEIMEGVRELGVDLLEDLDSYLEDINDRLTISRMVNDSVIKGIVKAVQQLAAEEIAAKEMEGELAEALEQVEVHEVETNKFSQKLELMAKELEEDEQGNMPLAVTRKKENHFLLPRGEDNDQRNQMQDIMNLKNFEFSNSNSETRKVSTVEGEQADGGAKLKELHWLEEKARANGALERNRRTAEKAQNKATTKKIAFVPEGEKKQRKEATAAKSPLVTTKELEIKDSPLTMTKRPQKTFQFTKSKTNLSPPLRNRRRTRIKQHILVLLMAVFVLALFLLGNIGFYSNLRHNTEIQSRRYGF</sequence>
<evidence type="ECO:0000313" key="2">
    <source>
        <dbReference type="Proteomes" id="UP001062846"/>
    </source>
</evidence>
<evidence type="ECO:0000313" key="1">
    <source>
        <dbReference type="EMBL" id="KAI8568479.1"/>
    </source>
</evidence>
<proteinExistence type="predicted"/>
<organism evidence="1 2">
    <name type="scientific">Rhododendron molle</name>
    <name type="common">Chinese azalea</name>
    <name type="synonym">Azalea mollis</name>
    <dbReference type="NCBI Taxonomy" id="49168"/>
    <lineage>
        <taxon>Eukaryota</taxon>
        <taxon>Viridiplantae</taxon>
        <taxon>Streptophyta</taxon>
        <taxon>Embryophyta</taxon>
        <taxon>Tracheophyta</taxon>
        <taxon>Spermatophyta</taxon>
        <taxon>Magnoliopsida</taxon>
        <taxon>eudicotyledons</taxon>
        <taxon>Gunneridae</taxon>
        <taxon>Pentapetalae</taxon>
        <taxon>asterids</taxon>
        <taxon>Ericales</taxon>
        <taxon>Ericaceae</taxon>
        <taxon>Ericoideae</taxon>
        <taxon>Rhodoreae</taxon>
        <taxon>Rhododendron</taxon>
    </lineage>
</organism>
<protein>
    <submittedName>
        <fullName evidence="1">Uncharacterized protein</fullName>
    </submittedName>
</protein>
<dbReference type="EMBL" id="CM046389">
    <property type="protein sequence ID" value="KAI8568479.1"/>
    <property type="molecule type" value="Genomic_DNA"/>
</dbReference>
<reference evidence="1" key="1">
    <citation type="submission" date="2022-02" db="EMBL/GenBank/DDBJ databases">
        <title>Plant Genome Project.</title>
        <authorList>
            <person name="Zhang R.-G."/>
        </authorList>
    </citation>
    <scope>NUCLEOTIDE SEQUENCE</scope>
    <source>
        <strain evidence="1">AT1</strain>
    </source>
</reference>